<organism evidence="2">
    <name type="scientific">Streptantibioticus silvisoli</name>
    <dbReference type="NCBI Taxonomy" id="2705255"/>
    <lineage>
        <taxon>Bacteria</taxon>
        <taxon>Bacillati</taxon>
        <taxon>Actinomycetota</taxon>
        <taxon>Actinomycetes</taxon>
        <taxon>Kitasatosporales</taxon>
        <taxon>Streptomycetaceae</taxon>
        <taxon>Streptantibioticus</taxon>
    </lineage>
</organism>
<name>A0AA90GZF8_9ACTN</name>
<dbReference type="AlphaFoldDB" id="A0AA90GZF8"/>
<evidence type="ECO:0000313" key="2">
    <source>
        <dbReference type="EMBL" id="MDI5969336.1"/>
    </source>
</evidence>
<sequence>MQRSLCRRIISCAAVLGAAAMLLAGTAGVSEAAPRQAAPQHVTPADDPPGTAVTTFTDNTTGHVYTCRVYTPTGIGAPNPPLHGASWTGVASCDLSLRMQGASAVYVWGQSIAYYPGSSYDDTAYTNSTTGTVVLYTGPAWGINNNVLFFAPPNTTATPGAGCYTQAAGQIHCTATTGPFSVS</sequence>
<accession>A0AA90GZF8</accession>
<gene>
    <name evidence="2" type="ORF">POF50_008250</name>
</gene>
<feature type="chain" id="PRO_5041705505" evidence="1">
    <location>
        <begin position="33"/>
        <end position="183"/>
    </location>
</feature>
<evidence type="ECO:0000256" key="1">
    <source>
        <dbReference type="SAM" id="SignalP"/>
    </source>
</evidence>
<dbReference type="EMBL" id="JABXJJ020000009">
    <property type="protein sequence ID" value="MDI5969336.1"/>
    <property type="molecule type" value="Genomic_DNA"/>
</dbReference>
<protein>
    <submittedName>
        <fullName evidence="2">Uncharacterized protein</fullName>
    </submittedName>
</protein>
<reference evidence="2" key="1">
    <citation type="submission" date="2023-05" db="EMBL/GenBank/DDBJ databases">
        <title>Streptantibioticus silvisoli sp. nov., acidotolerant actinomycetes 1 from pine litter.</title>
        <authorList>
            <person name="Swiecimska M."/>
            <person name="Golinska P."/>
            <person name="Sangal V."/>
            <person name="Wachnowicz B."/>
            <person name="Goodfellow M."/>
        </authorList>
    </citation>
    <scope>NUCLEOTIDE SEQUENCE</scope>
    <source>
        <strain evidence="2">SL13</strain>
    </source>
</reference>
<feature type="signal peptide" evidence="1">
    <location>
        <begin position="1"/>
        <end position="32"/>
    </location>
</feature>
<comment type="caution">
    <text evidence="2">The sequence shown here is derived from an EMBL/GenBank/DDBJ whole genome shotgun (WGS) entry which is preliminary data.</text>
</comment>
<dbReference type="RefSeq" id="WP_271312199.1">
    <property type="nucleotide sequence ID" value="NZ_JABXJJ020000009.1"/>
</dbReference>
<proteinExistence type="predicted"/>
<keyword evidence="1" id="KW-0732">Signal</keyword>